<dbReference type="PANTHER" id="PTHR10314">
    <property type="entry name" value="CYSTATHIONINE BETA-SYNTHASE"/>
    <property type="match status" value="1"/>
</dbReference>
<dbReference type="Proteomes" id="UP000321303">
    <property type="component" value="Unassembled WGS sequence"/>
</dbReference>
<sequence>MNFKNILQCAEKTPLVSLDRINDALGTNVVVKLEKFNPGGSIKDRAAIALIKKAEIQGYLKPGGTIIESSSGNFAISLAMIGAARGYKVIVLVDPKTTNTNISLMKAYGAKVVVVEEKDDTGSYHKTRIKQANELAQVIENSYRPDQCFNILSSYAHYESTATEIYEQTKDEADAIVCAVSTGGQIGGISKFYKEKKSSCKICCVDAFGSGIFSPETYPYKIPGVGLGWTPRNILDVNNIDYVFKIHDESAFIASRLLCRHEGILCGVSSGAVLLGALKLSISMKSTRPIIAVMGDSGERYIDTLFNEDWLYENGIDTTNDIFHFKKLINRIDPPQKSPNIYSNYRDDLIKELKVPNTTITHFPKIKFTKNHGGLHDL</sequence>
<dbReference type="Pfam" id="PF00291">
    <property type="entry name" value="PALP"/>
    <property type="match status" value="1"/>
</dbReference>
<dbReference type="OrthoDB" id="9805733at2"/>
<keyword evidence="8" id="KW-1185">Reference proteome</keyword>
<dbReference type="Gene3D" id="3.40.50.1100">
    <property type="match status" value="2"/>
</dbReference>
<dbReference type="EMBL" id="BJXV01000001">
    <property type="protein sequence ID" value="GEN26540.1"/>
    <property type="molecule type" value="Genomic_DNA"/>
</dbReference>
<reference evidence="7 8" key="1">
    <citation type="submission" date="2019-07" db="EMBL/GenBank/DDBJ databases">
        <title>Whole genome shotgun sequence of Halomonas variabilis NBRC 102410.</title>
        <authorList>
            <person name="Hosoyama A."/>
            <person name="Uohara A."/>
            <person name="Ohji S."/>
            <person name="Ichikawa N."/>
        </authorList>
    </citation>
    <scope>NUCLEOTIDE SEQUENCE [LARGE SCALE GENOMIC DNA]</scope>
    <source>
        <strain evidence="7 8">NBRC 102410</strain>
    </source>
</reference>
<evidence type="ECO:0000256" key="4">
    <source>
        <dbReference type="ARBA" id="ARBA00022898"/>
    </source>
</evidence>
<dbReference type="InterPro" id="IPR001926">
    <property type="entry name" value="TrpB-like_PALP"/>
</dbReference>
<dbReference type="CDD" id="cd01561">
    <property type="entry name" value="CBS_like"/>
    <property type="match status" value="1"/>
</dbReference>
<name>A0A511UIY7_9GAMM</name>
<dbReference type="AlphaFoldDB" id="A0A511UIY7"/>
<dbReference type="GO" id="GO:0004124">
    <property type="term" value="F:cysteine synthase activity"/>
    <property type="evidence" value="ECO:0007669"/>
    <property type="project" value="UniProtKB-EC"/>
</dbReference>
<dbReference type="PROSITE" id="PS00901">
    <property type="entry name" value="CYS_SYNTHASE"/>
    <property type="match status" value="1"/>
</dbReference>
<organism evidence="7 8">
    <name type="scientific">Halovibrio variabilis</name>
    <dbReference type="NCBI Taxonomy" id="31910"/>
    <lineage>
        <taxon>Bacteria</taxon>
        <taxon>Pseudomonadati</taxon>
        <taxon>Pseudomonadota</taxon>
        <taxon>Gammaproteobacteria</taxon>
        <taxon>Oceanospirillales</taxon>
        <taxon>Halomonadaceae</taxon>
        <taxon>Halovibrio</taxon>
    </lineage>
</organism>
<proteinExistence type="predicted"/>
<evidence type="ECO:0000256" key="3">
    <source>
        <dbReference type="ARBA" id="ARBA00012681"/>
    </source>
</evidence>
<evidence type="ECO:0000259" key="6">
    <source>
        <dbReference type="Pfam" id="PF00291"/>
    </source>
</evidence>
<dbReference type="PROSITE" id="PS00165">
    <property type="entry name" value="DEHYDRATASE_SER_THR"/>
    <property type="match status" value="1"/>
</dbReference>
<comment type="catalytic activity">
    <reaction evidence="5">
        <text>O-acetyl-L-serine + hydrogen sulfide = L-cysteine + acetate</text>
        <dbReference type="Rhea" id="RHEA:14829"/>
        <dbReference type="ChEBI" id="CHEBI:29919"/>
        <dbReference type="ChEBI" id="CHEBI:30089"/>
        <dbReference type="ChEBI" id="CHEBI:35235"/>
        <dbReference type="ChEBI" id="CHEBI:58340"/>
        <dbReference type="EC" id="2.5.1.47"/>
    </reaction>
</comment>
<evidence type="ECO:0000256" key="1">
    <source>
        <dbReference type="ARBA" id="ARBA00001933"/>
    </source>
</evidence>
<evidence type="ECO:0000313" key="8">
    <source>
        <dbReference type="Proteomes" id="UP000321303"/>
    </source>
</evidence>
<evidence type="ECO:0000313" key="7">
    <source>
        <dbReference type="EMBL" id="GEN26540.1"/>
    </source>
</evidence>
<gene>
    <name evidence="7" type="ORF">HVA01_01860</name>
</gene>
<dbReference type="SUPFAM" id="SSF53686">
    <property type="entry name" value="Tryptophan synthase beta subunit-like PLP-dependent enzymes"/>
    <property type="match status" value="1"/>
</dbReference>
<dbReference type="GO" id="GO:0006535">
    <property type="term" value="P:cysteine biosynthetic process from serine"/>
    <property type="evidence" value="ECO:0007669"/>
    <property type="project" value="InterPro"/>
</dbReference>
<keyword evidence="4" id="KW-0663">Pyridoxal phosphate</keyword>
<protein>
    <recommendedName>
        <fullName evidence="3">cysteine synthase</fullName>
        <ecNumber evidence="3">2.5.1.47</ecNumber>
    </recommendedName>
</protein>
<dbReference type="EC" id="2.5.1.47" evidence="3"/>
<dbReference type="InterPro" id="IPR036052">
    <property type="entry name" value="TrpB-like_PALP_sf"/>
</dbReference>
<dbReference type="InterPro" id="IPR001216">
    <property type="entry name" value="P-phosphate_BS"/>
</dbReference>
<feature type="domain" description="Tryptophan synthase beta chain-like PALP" evidence="6">
    <location>
        <begin position="9"/>
        <end position="291"/>
    </location>
</feature>
<comment type="caution">
    <text evidence="7">The sequence shown here is derived from an EMBL/GenBank/DDBJ whole genome shotgun (WGS) entry which is preliminary data.</text>
</comment>
<dbReference type="GO" id="GO:0030170">
    <property type="term" value="F:pyridoxal phosphate binding"/>
    <property type="evidence" value="ECO:0007669"/>
    <property type="project" value="InterPro"/>
</dbReference>
<dbReference type="InterPro" id="IPR050214">
    <property type="entry name" value="Cys_Synth/Cystath_Beta-Synth"/>
</dbReference>
<evidence type="ECO:0000256" key="2">
    <source>
        <dbReference type="ARBA" id="ARBA00004962"/>
    </source>
</evidence>
<evidence type="ECO:0000256" key="5">
    <source>
        <dbReference type="ARBA" id="ARBA00047931"/>
    </source>
</evidence>
<accession>A0A511UIY7</accession>
<comment type="cofactor">
    <cofactor evidence="1">
        <name>pyridoxal 5'-phosphate</name>
        <dbReference type="ChEBI" id="CHEBI:597326"/>
    </cofactor>
</comment>
<dbReference type="InterPro" id="IPR000634">
    <property type="entry name" value="Ser/Thr_deHydtase_PyrdxlP-BS"/>
</dbReference>
<dbReference type="RefSeq" id="WP_146872593.1">
    <property type="nucleotide sequence ID" value="NZ_BJXV01000001.1"/>
</dbReference>
<comment type="pathway">
    <text evidence="2">Amino-acid biosynthesis; L-cysteine biosynthesis; L-cysteine from L-serine: step 2/2.</text>
</comment>